<dbReference type="InterPro" id="IPR010255">
    <property type="entry name" value="Haem_peroxidase_sf"/>
</dbReference>
<name>A0A9W4STS4_9GLOM</name>
<dbReference type="GO" id="GO:0006979">
    <property type="term" value="P:response to oxidative stress"/>
    <property type="evidence" value="ECO:0007669"/>
    <property type="project" value="InterPro"/>
</dbReference>
<dbReference type="PANTHER" id="PTHR11903">
    <property type="entry name" value="PROSTAGLANDIN G/H SYNTHASE"/>
    <property type="match status" value="1"/>
</dbReference>
<dbReference type="InterPro" id="IPR037120">
    <property type="entry name" value="Haem_peroxidase_sf_animal"/>
</dbReference>
<keyword evidence="2" id="KW-1185">Reference proteome</keyword>
<dbReference type="EMBL" id="CAMKVN010002484">
    <property type="protein sequence ID" value="CAI2181307.1"/>
    <property type="molecule type" value="Genomic_DNA"/>
</dbReference>
<dbReference type="GO" id="GO:0004601">
    <property type="term" value="F:peroxidase activity"/>
    <property type="evidence" value="ECO:0007669"/>
    <property type="project" value="InterPro"/>
</dbReference>
<dbReference type="OrthoDB" id="823504at2759"/>
<sequence length="188" mass="21515">MSKLPSNSNLLRELLISSDISKPPNMWANDFYLSADCSNYSRVYPGIGRSYARNVRIDRPPLFNVPDPESLFDTLMVRKEFKLHPSSISSMLLSHTNEPYINQISSYLDLAPLYGRNLKEQMSLNVSYKLTTMDGTIDPNDPEELKIQDENLFQTARLVNGSLYHHTILHDYLHTILDLNKANSKIPL</sequence>
<dbReference type="InterPro" id="IPR050783">
    <property type="entry name" value="Oxylipin_biosynth_metab"/>
</dbReference>
<dbReference type="PANTHER" id="PTHR11903:SF37">
    <property type="entry name" value="PSI-PRODUCING OXYGENASE A"/>
    <property type="match status" value="1"/>
</dbReference>
<dbReference type="SUPFAM" id="SSF48113">
    <property type="entry name" value="Heme-dependent peroxidases"/>
    <property type="match status" value="1"/>
</dbReference>
<comment type="caution">
    <text evidence="1">The sequence shown here is derived from an EMBL/GenBank/DDBJ whole genome shotgun (WGS) entry which is preliminary data.</text>
</comment>
<evidence type="ECO:0000313" key="2">
    <source>
        <dbReference type="Proteomes" id="UP001153678"/>
    </source>
</evidence>
<dbReference type="Proteomes" id="UP001153678">
    <property type="component" value="Unassembled WGS sequence"/>
</dbReference>
<proteinExistence type="predicted"/>
<evidence type="ECO:0000313" key="1">
    <source>
        <dbReference type="EMBL" id="CAI2181307.1"/>
    </source>
</evidence>
<dbReference type="GO" id="GO:0020037">
    <property type="term" value="F:heme binding"/>
    <property type="evidence" value="ECO:0007669"/>
    <property type="project" value="InterPro"/>
</dbReference>
<protein>
    <submittedName>
        <fullName evidence="1">10623_t:CDS:1</fullName>
    </submittedName>
</protein>
<organism evidence="1 2">
    <name type="scientific">Funneliformis geosporum</name>
    <dbReference type="NCBI Taxonomy" id="1117311"/>
    <lineage>
        <taxon>Eukaryota</taxon>
        <taxon>Fungi</taxon>
        <taxon>Fungi incertae sedis</taxon>
        <taxon>Mucoromycota</taxon>
        <taxon>Glomeromycotina</taxon>
        <taxon>Glomeromycetes</taxon>
        <taxon>Glomerales</taxon>
        <taxon>Glomeraceae</taxon>
        <taxon>Funneliformis</taxon>
    </lineage>
</organism>
<dbReference type="Gene3D" id="1.10.640.10">
    <property type="entry name" value="Haem peroxidase domain superfamily, animal type"/>
    <property type="match status" value="2"/>
</dbReference>
<reference evidence="1" key="1">
    <citation type="submission" date="2022-08" db="EMBL/GenBank/DDBJ databases">
        <authorList>
            <person name="Kallberg Y."/>
            <person name="Tangrot J."/>
            <person name="Rosling A."/>
        </authorList>
    </citation>
    <scope>NUCLEOTIDE SEQUENCE</scope>
    <source>
        <strain evidence="1">Wild A</strain>
    </source>
</reference>
<accession>A0A9W4STS4</accession>
<dbReference type="AlphaFoldDB" id="A0A9W4STS4"/>
<gene>
    <name evidence="1" type="ORF">FWILDA_LOCUS10020</name>
</gene>